<dbReference type="PANTHER" id="PTHR43130:SF14">
    <property type="entry name" value="DJ-1_PFPI DOMAIN-CONTAINING PROTEIN"/>
    <property type="match status" value="1"/>
</dbReference>
<keyword evidence="3" id="KW-1185">Reference proteome</keyword>
<organism evidence="2 3">
    <name type="scientific">Paenibacillus mangrovi</name>
    <dbReference type="NCBI Taxonomy" id="2931978"/>
    <lineage>
        <taxon>Bacteria</taxon>
        <taxon>Bacillati</taxon>
        <taxon>Bacillota</taxon>
        <taxon>Bacilli</taxon>
        <taxon>Bacillales</taxon>
        <taxon>Paenibacillaceae</taxon>
        <taxon>Paenibacillus</taxon>
    </lineage>
</organism>
<dbReference type="InterPro" id="IPR029062">
    <property type="entry name" value="Class_I_gatase-like"/>
</dbReference>
<dbReference type="InterPro" id="IPR052158">
    <property type="entry name" value="INH-QAR"/>
</dbReference>
<dbReference type="Gene3D" id="3.40.50.880">
    <property type="match status" value="1"/>
</dbReference>
<dbReference type="CDD" id="cd03139">
    <property type="entry name" value="GATase1_PfpI_2"/>
    <property type="match status" value="1"/>
</dbReference>
<evidence type="ECO:0000313" key="3">
    <source>
        <dbReference type="Proteomes" id="UP001139347"/>
    </source>
</evidence>
<dbReference type="Proteomes" id="UP001139347">
    <property type="component" value="Unassembled WGS sequence"/>
</dbReference>
<dbReference type="SUPFAM" id="SSF52317">
    <property type="entry name" value="Class I glutamine amidotransferase-like"/>
    <property type="match status" value="1"/>
</dbReference>
<protein>
    <submittedName>
        <fullName evidence="2">DJ-1/PfpI family protein</fullName>
    </submittedName>
</protein>
<accession>A0A9X2B526</accession>
<dbReference type="PANTHER" id="PTHR43130">
    <property type="entry name" value="ARAC-FAMILY TRANSCRIPTIONAL REGULATOR"/>
    <property type="match status" value="1"/>
</dbReference>
<dbReference type="EMBL" id="JALIRP010000013">
    <property type="protein sequence ID" value="MCJ8014610.1"/>
    <property type="molecule type" value="Genomic_DNA"/>
</dbReference>
<gene>
    <name evidence="2" type="ORF">MUG84_23260</name>
</gene>
<dbReference type="Pfam" id="PF01965">
    <property type="entry name" value="DJ-1_PfpI"/>
    <property type="match status" value="1"/>
</dbReference>
<dbReference type="InterPro" id="IPR002818">
    <property type="entry name" value="DJ-1/PfpI"/>
</dbReference>
<dbReference type="RefSeq" id="WP_244729517.1">
    <property type="nucleotide sequence ID" value="NZ_JALIRP010000013.1"/>
</dbReference>
<evidence type="ECO:0000313" key="2">
    <source>
        <dbReference type="EMBL" id="MCJ8014610.1"/>
    </source>
</evidence>
<dbReference type="AlphaFoldDB" id="A0A9X2B526"/>
<reference evidence="2" key="1">
    <citation type="submission" date="2022-04" db="EMBL/GenBank/DDBJ databases">
        <title>Paenibacillus mangrovi sp. nov., a novel endophytic bacterium isolated from bark of Kandelia candel.</title>
        <authorList>
            <person name="Tuo L."/>
        </authorList>
    </citation>
    <scope>NUCLEOTIDE SEQUENCE</scope>
    <source>
        <strain evidence="2">KQZ6P-2</strain>
    </source>
</reference>
<evidence type="ECO:0000259" key="1">
    <source>
        <dbReference type="Pfam" id="PF01965"/>
    </source>
</evidence>
<sequence length="213" mass="23566">MKQQWNVGILMFDHVDVLDYSGPFEVFSLTVRDANQVSDLLNNSIAYEDKPFIVKTVSQNELVTAHNGLRVLTDYSFNDHPKFDILVVPGGPLKAIKNCVKNVELLHWIASQHRSGVIVASICSGAILLAEAGLLNDKKATTNSYAMGYLEKKYPDVEVVQNVRYVDNEDVLTSAGVSAGIDMSLYMVAKLLGEDTAQTTSNTIEYPYFRTLA</sequence>
<feature type="domain" description="DJ-1/PfpI" evidence="1">
    <location>
        <begin position="8"/>
        <end position="188"/>
    </location>
</feature>
<name>A0A9X2B526_9BACL</name>
<comment type="caution">
    <text evidence="2">The sequence shown here is derived from an EMBL/GenBank/DDBJ whole genome shotgun (WGS) entry which is preliminary data.</text>
</comment>
<dbReference type="GO" id="GO:0006355">
    <property type="term" value="P:regulation of DNA-templated transcription"/>
    <property type="evidence" value="ECO:0007669"/>
    <property type="project" value="TreeGrafter"/>
</dbReference>
<proteinExistence type="predicted"/>